<accession>A0A1B9GG77</accession>
<organism evidence="1">
    <name type="scientific">Kwoniella bestiolae CBS 10118</name>
    <dbReference type="NCBI Taxonomy" id="1296100"/>
    <lineage>
        <taxon>Eukaryota</taxon>
        <taxon>Fungi</taxon>
        <taxon>Dikarya</taxon>
        <taxon>Basidiomycota</taxon>
        <taxon>Agaricomycotina</taxon>
        <taxon>Tremellomycetes</taxon>
        <taxon>Tremellales</taxon>
        <taxon>Cryptococcaceae</taxon>
        <taxon>Kwoniella</taxon>
    </lineage>
</organism>
<gene>
    <name evidence="1" type="ORF">I302_01469</name>
</gene>
<dbReference type="EMBL" id="KI894018">
    <property type="protein sequence ID" value="OCF29955.1"/>
    <property type="molecule type" value="Genomic_DNA"/>
</dbReference>
<sequence>MPNYQEAVPYEGDGSVSMSRVSVLGLSVMSSFIDLASYSYTGHFGSAPCTYTIPHHHPPHITYLLTNGPDPPPSPSLDHGTLISVFSPILSFHQPIHSSTLRKDLVVLVGIGTAIRIGLEH</sequence>
<protein>
    <submittedName>
        <fullName evidence="1">Uncharacterized protein</fullName>
    </submittedName>
</protein>
<dbReference type="AlphaFoldDB" id="A0A1B9GG77"/>
<proteinExistence type="predicted"/>
<name>A0A1B9GG77_9TREE</name>
<reference evidence="1" key="1">
    <citation type="submission" date="2013-07" db="EMBL/GenBank/DDBJ databases">
        <title>The Genome Sequence of Cryptococcus bestiolae CBS10118.</title>
        <authorList>
            <consortium name="The Broad Institute Genome Sequencing Platform"/>
            <person name="Cuomo C."/>
            <person name="Litvintseva A."/>
            <person name="Chen Y."/>
            <person name="Heitman J."/>
            <person name="Sun S."/>
            <person name="Springer D."/>
            <person name="Dromer F."/>
            <person name="Young S.K."/>
            <person name="Zeng Q."/>
            <person name="Gargeya S."/>
            <person name="Fitzgerald M."/>
            <person name="Abouelleil A."/>
            <person name="Alvarado L."/>
            <person name="Berlin A.M."/>
            <person name="Chapman S.B."/>
            <person name="Dewar J."/>
            <person name="Goldberg J."/>
            <person name="Griggs A."/>
            <person name="Gujja S."/>
            <person name="Hansen M."/>
            <person name="Howarth C."/>
            <person name="Imamovic A."/>
            <person name="Larimer J."/>
            <person name="McCowan C."/>
            <person name="Murphy C."/>
            <person name="Pearson M."/>
            <person name="Priest M."/>
            <person name="Roberts A."/>
            <person name="Saif S."/>
            <person name="Shea T."/>
            <person name="Sykes S."/>
            <person name="Wortman J."/>
            <person name="Nusbaum C."/>
            <person name="Birren B."/>
        </authorList>
    </citation>
    <scope>NUCLEOTIDE SEQUENCE [LARGE SCALE GENOMIC DNA]</scope>
    <source>
        <strain evidence="1">CBS 10118</strain>
    </source>
</reference>
<reference evidence="1" key="2">
    <citation type="submission" date="2014-01" db="EMBL/GenBank/DDBJ databases">
        <title>Evolution of pathogenesis and genome organization in the Tremellales.</title>
        <authorList>
            <person name="Cuomo C."/>
            <person name="Litvintseva A."/>
            <person name="Heitman J."/>
            <person name="Chen Y."/>
            <person name="Sun S."/>
            <person name="Springer D."/>
            <person name="Dromer F."/>
            <person name="Young S."/>
            <person name="Zeng Q."/>
            <person name="Chapman S."/>
            <person name="Gujja S."/>
            <person name="Saif S."/>
            <person name="Birren B."/>
        </authorList>
    </citation>
    <scope>NUCLEOTIDE SEQUENCE</scope>
    <source>
        <strain evidence="1">CBS 10118</strain>
    </source>
</reference>
<evidence type="ECO:0000313" key="1">
    <source>
        <dbReference type="EMBL" id="OCF29955.1"/>
    </source>
</evidence>
<dbReference type="VEuPathDB" id="FungiDB:I302_01469"/>